<evidence type="ECO:0000313" key="1">
    <source>
        <dbReference type="EMBL" id="MER6273401.1"/>
    </source>
</evidence>
<evidence type="ECO:0000313" key="2">
    <source>
        <dbReference type="Proteomes" id="UP001490365"/>
    </source>
</evidence>
<proteinExistence type="predicted"/>
<reference evidence="1 2" key="1">
    <citation type="submission" date="2024-06" db="EMBL/GenBank/DDBJ databases">
        <title>The Natural Products Discovery Center: Release of the First 8490 Sequenced Strains for Exploring Actinobacteria Biosynthetic Diversity.</title>
        <authorList>
            <person name="Kalkreuter E."/>
            <person name="Kautsar S.A."/>
            <person name="Yang D."/>
            <person name="Bader C.D."/>
            <person name="Teijaro C.N."/>
            <person name="Fluegel L."/>
            <person name="Davis C.M."/>
            <person name="Simpson J.R."/>
            <person name="Lauterbach L."/>
            <person name="Steele A.D."/>
            <person name="Gui C."/>
            <person name="Meng S."/>
            <person name="Li G."/>
            <person name="Viehrig K."/>
            <person name="Ye F."/>
            <person name="Su P."/>
            <person name="Kiefer A.F."/>
            <person name="Nichols A."/>
            <person name="Cepeda A.J."/>
            <person name="Yan W."/>
            <person name="Fan B."/>
            <person name="Jiang Y."/>
            <person name="Adhikari A."/>
            <person name="Zheng C.-J."/>
            <person name="Schuster L."/>
            <person name="Cowan T.M."/>
            <person name="Smanski M.J."/>
            <person name="Chevrette M.G."/>
            <person name="De Carvalho L.P.S."/>
            <person name="Shen B."/>
        </authorList>
    </citation>
    <scope>NUCLEOTIDE SEQUENCE [LARGE SCALE GENOMIC DNA]</scope>
    <source>
        <strain evidence="1 2">NPDC001694</strain>
    </source>
</reference>
<keyword evidence="2" id="KW-1185">Reference proteome</keyword>
<sequence length="183" mass="20272">MTGKIETVVSKDPEDIYIHAAAFPVNYAQFYLLDRNLHRTVHPQPKAPGESHAGILRTVPGGAFLVTGLNSGVTDLTVSVHAREPDPLLWDYEDAVEVSLQVDTETVHVSAWDGGGKFIALPPMPAGAGWYRLRYHASHMDQAFDLHSAVSIDAFHLQIWAETQSDPEVLQITSNRARYWLSV</sequence>
<name>A0ABV1TTP2_9ACTN</name>
<comment type="caution">
    <text evidence="1">The sequence shown here is derived from an EMBL/GenBank/DDBJ whole genome shotgun (WGS) entry which is preliminary data.</text>
</comment>
<accession>A0ABV1TTP2</accession>
<dbReference type="Proteomes" id="UP001490365">
    <property type="component" value="Unassembled WGS sequence"/>
</dbReference>
<dbReference type="RefSeq" id="WP_351961673.1">
    <property type="nucleotide sequence ID" value="NZ_JBEOZM010000030.1"/>
</dbReference>
<protein>
    <submittedName>
        <fullName evidence="1">Uncharacterized protein</fullName>
    </submittedName>
</protein>
<organism evidence="1 2">
    <name type="scientific">Streptomyces sp. 900105755</name>
    <dbReference type="NCBI Taxonomy" id="3154389"/>
    <lineage>
        <taxon>Bacteria</taxon>
        <taxon>Bacillati</taxon>
        <taxon>Actinomycetota</taxon>
        <taxon>Actinomycetes</taxon>
        <taxon>Kitasatosporales</taxon>
        <taxon>Streptomycetaceae</taxon>
        <taxon>Streptomyces</taxon>
    </lineage>
</organism>
<dbReference type="EMBL" id="JBEOZM010000030">
    <property type="protein sequence ID" value="MER6273401.1"/>
    <property type="molecule type" value="Genomic_DNA"/>
</dbReference>
<gene>
    <name evidence="1" type="ORF">ABT211_39955</name>
</gene>